<keyword evidence="1" id="KW-0175">Coiled coil</keyword>
<feature type="coiled-coil region" evidence="1">
    <location>
        <begin position="102"/>
        <end position="129"/>
    </location>
</feature>
<evidence type="ECO:0000313" key="3">
    <source>
        <dbReference type="EMBL" id="KAF2178953.1"/>
    </source>
</evidence>
<protein>
    <submittedName>
        <fullName evidence="3">Uncharacterized protein</fullName>
    </submittedName>
</protein>
<dbReference type="EMBL" id="ML994671">
    <property type="protein sequence ID" value="KAF2178953.1"/>
    <property type="molecule type" value="Genomic_DNA"/>
</dbReference>
<evidence type="ECO:0000256" key="1">
    <source>
        <dbReference type="SAM" id="Coils"/>
    </source>
</evidence>
<keyword evidence="4" id="KW-1185">Reference proteome</keyword>
<proteinExistence type="predicted"/>
<name>A0A6A6DJ44_9PEZI</name>
<feature type="region of interest" description="Disordered" evidence="2">
    <location>
        <begin position="200"/>
        <end position="219"/>
    </location>
</feature>
<dbReference type="AlphaFoldDB" id="A0A6A6DJ44"/>
<evidence type="ECO:0000256" key="2">
    <source>
        <dbReference type="SAM" id="MobiDB-lite"/>
    </source>
</evidence>
<reference evidence="3" key="1">
    <citation type="journal article" date="2020" name="Stud. Mycol.">
        <title>101 Dothideomycetes genomes: a test case for predicting lifestyles and emergence of pathogens.</title>
        <authorList>
            <person name="Haridas S."/>
            <person name="Albert R."/>
            <person name="Binder M."/>
            <person name="Bloem J."/>
            <person name="Labutti K."/>
            <person name="Salamov A."/>
            <person name="Andreopoulos B."/>
            <person name="Baker S."/>
            <person name="Barry K."/>
            <person name="Bills G."/>
            <person name="Bluhm B."/>
            <person name="Cannon C."/>
            <person name="Castanera R."/>
            <person name="Culley D."/>
            <person name="Daum C."/>
            <person name="Ezra D."/>
            <person name="Gonzalez J."/>
            <person name="Henrissat B."/>
            <person name="Kuo A."/>
            <person name="Liang C."/>
            <person name="Lipzen A."/>
            <person name="Lutzoni F."/>
            <person name="Magnuson J."/>
            <person name="Mondo S."/>
            <person name="Nolan M."/>
            <person name="Ohm R."/>
            <person name="Pangilinan J."/>
            <person name="Park H.-J."/>
            <person name="Ramirez L."/>
            <person name="Alfaro M."/>
            <person name="Sun H."/>
            <person name="Tritt A."/>
            <person name="Yoshinaga Y."/>
            <person name="Zwiers L.-H."/>
            <person name="Turgeon B."/>
            <person name="Goodwin S."/>
            <person name="Spatafora J."/>
            <person name="Crous P."/>
            <person name="Grigoriev I."/>
        </authorList>
    </citation>
    <scope>NUCLEOTIDE SEQUENCE</scope>
    <source>
        <strain evidence="3">CBS 207.26</strain>
    </source>
</reference>
<accession>A0A6A6DJ44</accession>
<sequence length="219" mass="24676">MDTTPTFLEKLADPSLAAIEDDYRYRKLLPKNPVYPNEHLLRDSTVKYTRIQHDHDNEAPLTITLPNLSSEDSQARIVVCNRASLTKENQDALVAFIINSQLSRMAKQIAELQDEITLQDEEEAKLKKTPHPDAQSAFIMEDFLNNAYQSSSPQPTAATIFPDASFAPYDTGNPYVSNSRAKEPTQHMAIAKPLRLSAKIPDPPILTNGKDPPYKHWDF</sequence>
<organism evidence="3 4">
    <name type="scientific">Zopfia rhizophila CBS 207.26</name>
    <dbReference type="NCBI Taxonomy" id="1314779"/>
    <lineage>
        <taxon>Eukaryota</taxon>
        <taxon>Fungi</taxon>
        <taxon>Dikarya</taxon>
        <taxon>Ascomycota</taxon>
        <taxon>Pezizomycotina</taxon>
        <taxon>Dothideomycetes</taxon>
        <taxon>Dothideomycetes incertae sedis</taxon>
        <taxon>Zopfiaceae</taxon>
        <taxon>Zopfia</taxon>
    </lineage>
</organism>
<gene>
    <name evidence="3" type="ORF">K469DRAFT_695090</name>
</gene>
<dbReference type="Proteomes" id="UP000800200">
    <property type="component" value="Unassembled WGS sequence"/>
</dbReference>
<evidence type="ECO:0000313" key="4">
    <source>
        <dbReference type="Proteomes" id="UP000800200"/>
    </source>
</evidence>